<dbReference type="Gene3D" id="2.160.20.10">
    <property type="entry name" value="Single-stranded right-handed beta-helix, Pectin lyase-like"/>
    <property type="match status" value="1"/>
</dbReference>
<reference evidence="2" key="1">
    <citation type="submission" date="2016-10" db="EMBL/GenBank/DDBJ databases">
        <authorList>
            <person name="Benchimol M."/>
            <person name="Almeida L.G."/>
            <person name="Vasconcelos A.T."/>
            <person name="Perreira-Neves A."/>
            <person name="Rosa I.A."/>
            <person name="Tasca T."/>
            <person name="Bogo M.R."/>
            <person name="de Souza W."/>
        </authorList>
    </citation>
    <scope>NUCLEOTIDE SEQUENCE [LARGE SCALE GENOMIC DNA]</scope>
    <source>
        <strain evidence="2">K</strain>
    </source>
</reference>
<organism evidence="2 3">
    <name type="scientific">Tritrichomonas foetus</name>
    <dbReference type="NCBI Taxonomy" id="1144522"/>
    <lineage>
        <taxon>Eukaryota</taxon>
        <taxon>Metamonada</taxon>
        <taxon>Parabasalia</taxon>
        <taxon>Tritrichomonadida</taxon>
        <taxon>Tritrichomonadidae</taxon>
        <taxon>Tritrichomonas</taxon>
    </lineage>
</organism>
<sequence length="540" mass="61552">MLNSGLNNSIIRGFGRRIFSNGMNFWGENNFTYVTNCDFSDGFSSCIIYGDGAFFDNTKVQNTYLANNHMHHFGYRIVDDIGGFFFGQHPPGNVVDHNLVHDSYVHNYCGNGIYSDTGSNGAIVKNNLVYDVDNAAWNMNGMEHEIFNNIFAYSGNKASHGETRDDHDIMSFHNNILYLGENDGEVASGSFTENSKLHFENNLYWREDKTSDDANLRFYGLSYDEWRGIGYDQNSFVADPLFTDPKKRDFSFKSTENAAKINFVPFNQTFGVVGDDWRKIAEDYSYHDCIILYPRVPLTGDESFERGENADIFYRLDRFDNNGNIELTTEKAIDGTHSLKLVSGNENAHPEIKLHLGFTDGNGEISFKVFAAKGSIFWIDFWTGIWVEFRSSKLLYGWETYVGEYEEDKWITITGKCECHTENNTGYFLMIVDGKEYNVTVGEGMRPLEYWRLWLDPTSTVYFDDLHVDIDTPDPPFFDNEVLLEISDDTESSNNEDKKLKPGAIAGIVIAVIVVVVVVVVCIVFVLRKKRYDSDANMNV</sequence>
<keyword evidence="1" id="KW-0472">Membrane</keyword>
<dbReference type="SUPFAM" id="SSF51126">
    <property type="entry name" value="Pectin lyase-like"/>
    <property type="match status" value="1"/>
</dbReference>
<evidence type="ECO:0000256" key="1">
    <source>
        <dbReference type="SAM" id="Phobius"/>
    </source>
</evidence>
<evidence type="ECO:0000313" key="2">
    <source>
        <dbReference type="EMBL" id="OHT09869.1"/>
    </source>
</evidence>
<dbReference type="VEuPathDB" id="TrichDB:TRFO_04403"/>
<dbReference type="Gene3D" id="2.60.120.260">
    <property type="entry name" value="Galactose-binding domain-like"/>
    <property type="match status" value="1"/>
</dbReference>
<dbReference type="GeneID" id="94826579"/>
<evidence type="ECO:0008006" key="4">
    <source>
        <dbReference type="Google" id="ProtNLM"/>
    </source>
</evidence>
<gene>
    <name evidence="2" type="ORF">TRFO_04403</name>
</gene>
<keyword evidence="1" id="KW-0812">Transmembrane</keyword>
<dbReference type="OrthoDB" id="10025010at2759"/>
<dbReference type="InterPro" id="IPR012334">
    <property type="entry name" value="Pectin_lyas_fold"/>
</dbReference>
<name>A0A1J4KKI2_9EUKA</name>
<keyword evidence="3" id="KW-1185">Reference proteome</keyword>
<dbReference type="InterPro" id="IPR031500">
    <property type="entry name" value="SNORC"/>
</dbReference>
<dbReference type="Pfam" id="PF15756">
    <property type="entry name" value="DUF4690"/>
    <property type="match status" value="1"/>
</dbReference>
<dbReference type="PANTHER" id="PTHR36453">
    <property type="entry name" value="SECRETED PROTEIN-RELATED"/>
    <property type="match status" value="1"/>
</dbReference>
<dbReference type="RefSeq" id="XP_068363005.1">
    <property type="nucleotide sequence ID" value="XM_068491875.1"/>
</dbReference>
<dbReference type="Proteomes" id="UP000179807">
    <property type="component" value="Unassembled WGS sequence"/>
</dbReference>
<dbReference type="PANTHER" id="PTHR36453:SF1">
    <property type="entry name" value="RIGHT HANDED BETA HELIX DOMAIN-CONTAINING PROTEIN"/>
    <property type="match status" value="1"/>
</dbReference>
<dbReference type="InterPro" id="IPR011050">
    <property type="entry name" value="Pectin_lyase_fold/virulence"/>
</dbReference>
<protein>
    <recommendedName>
        <fullName evidence="4">Right handed beta helix domain-containing protein</fullName>
    </recommendedName>
</protein>
<dbReference type="AlphaFoldDB" id="A0A1J4KKI2"/>
<evidence type="ECO:0000313" key="3">
    <source>
        <dbReference type="Proteomes" id="UP000179807"/>
    </source>
</evidence>
<dbReference type="EMBL" id="MLAK01000627">
    <property type="protein sequence ID" value="OHT09869.1"/>
    <property type="molecule type" value="Genomic_DNA"/>
</dbReference>
<comment type="caution">
    <text evidence="2">The sequence shown here is derived from an EMBL/GenBank/DDBJ whole genome shotgun (WGS) entry which is preliminary data.</text>
</comment>
<accession>A0A1J4KKI2</accession>
<keyword evidence="1" id="KW-1133">Transmembrane helix</keyword>
<feature type="transmembrane region" description="Helical" evidence="1">
    <location>
        <begin position="504"/>
        <end position="527"/>
    </location>
</feature>
<proteinExistence type="predicted"/>